<keyword evidence="2" id="KW-1133">Transmembrane helix</keyword>
<keyword evidence="2" id="KW-0472">Membrane</keyword>
<dbReference type="PANTHER" id="PTHR30441:SF8">
    <property type="entry name" value="DUF748 DOMAIN-CONTAINING PROTEIN"/>
    <property type="match status" value="1"/>
</dbReference>
<dbReference type="STRING" id="669.AL538_10230"/>
<dbReference type="EMBL" id="AJSR01002915">
    <property type="protein sequence ID" value="EKM21261.1"/>
    <property type="molecule type" value="Genomic_DNA"/>
</dbReference>
<dbReference type="InterPro" id="IPR007844">
    <property type="entry name" value="AsmA"/>
</dbReference>
<gene>
    <name evidence="4" type="ORF">VCHENC02_0514</name>
</gene>
<feature type="compositionally biased region" description="Basic and acidic residues" evidence="1">
    <location>
        <begin position="675"/>
        <end position="716"/>
    </location>
</feature>
<evidence type="ECO:0000313" key="5">
    <source>
        <dbReference type="Proteomes" id="UP000008367"/>
    </source>
</evidence>
<dbReference type="AlphaFoldDB" id="A0A454CM46"/>
<evidence type="ECO:0000256" key="2">
    <source>
        <dbReference type="SAM" id="Phobius"/>
    </source>
</evidence>
<proteinExistence type="predicted"/>
<feature type="domain" description="AsmA" evidence="3">
    <location>
        <begin position="5"/>
        <end position="541"/>
    </location>
</feature>
<dbReference type="GO" id="GO:0090313">
    <property type="term" value="P:regulation of protein targeting to membrane"/>
    <property type="evidence" value="ECO:0007669"/>
    <property type="project" value="TreeGrafter"/>
</dbReference>
<feature type="compositionally biased region" description="Polar residues" evidence="1">
    <location>
        <begin position="721"/>
        <end position="739"/>
    </location>
</feature>
<dbReference type="Proteomes" id="UP000008367">
    <property type="component" value="Unassembled WGS sequence"/>
</dbReference>
<feature type="region of interest" description="Disordered" evidence="1">
    <location>
        <begin position="621"/>
        <end position="739"/>
    </location>
</feature>
<feature type="compositionally biased region" description="Polar residues" evidence="1">
    <location>
        <begin position="621"/>
        <end position="649"/>
    </location>
</feature>
<evidence type="ECO:0000256" key="1">
    <source>
        <dbReference type="SAM" id="MobiDB-lite"/>
    </source>
</evidence>
<dbReference type="Pfam" id="PF05170">
    <property type="entry name" value="AsmA"/>
    <property type="match status" value="1"/>
</dbReference>
<feature type="transmembrane region" description="Helical" evidence="2">
    <location>
        <begin position="7"/>
        <end position="26"/>
    </location>
</feature>
<comment type="caution">
    <text evidence="4">The sequence shown here is derived from an EMBL/GenBank/DDBJ whole genome shotgun (WGS) entry which is preliminary data.</text>
</comment>
<organism evidence="4 5">
    <name type="scientific">Vibrio harveyi</name>
    <name type="common">Beneckea harveyi</name>
    <dbReference type="NCBI Taxonomy" id="669"/>
    <lineage>
        <taxon>Bacteria</taxon>
        <taxon>Pseudomonadati</taxon>
        <taxon>Pseudomonadota</taxon>
        <taxon>Gammaproteobacteria</taxon>
        <taxon>Vibrionales</taxon>
        <taxon>Vibrionaceae</taxon>
        <taxon>Vibrio</taxon>
    </lineage>
</organism>
<dbReference type="PANTHER" id="PTHR30441">
    <property type="entry name" value="DUF748 DOMAIN-CONTAINING PROTEIN"/>
    <property type="match status" value="1"/>
</dbReference>
<accession>A0A454CM46</accession>
<evidence type="ECO:0000313" key="4">
    <source>
        <dbReference type="EMBL" id="EKM21261.1"/>
    </source>
</evidence>
<dbReference type="GO" id="GO:0005886">
    <property type="term" value="C:plasma membrane"/>
    <property type="evidence" value="ECO:0007669"/>
    <property type="project" value="TreeGrafter"/>
</dbReference>
<protein>
    <submittedName>
        <fullName evidence="4">AsmA family protein</fullName>
    </submittedName>
</protein>
<dbReference type="InterPro" id="IPR052894">
    <property type="entry name" value="AsmA-related"/>
</dbReference>
<evidence type="ECO:0000259" key="3">
    <source>
        <dbReference type="Pfam" id="PF05170"/>
    </source>
</evidence>
<name>A0A454CM46_VIBHA</name>
<sequence length="739" mass="82142">MKTAVRILLLILIVTIAIPIVFVGMLTTSYSRQAWNLFSDLVDLPLHADNVQYEFPYHLTLNGVATKQKNLPFIEQVDLWLNPDVRRDGNWIVDSLLIDGLSLQHGTPTLPTLSNVYFHQIALKNIDYADDAFSINGLNVQIQNPIWSSDAQQIPYGEVQLSADQLYWNGEAFDKLLIDLDYKAQDSTLYGASFNWRGSEVSGQGEQYPQGWSLVNVTLDKLKIDNLQLQSLLAKPWQALPININHINSLDLLNADIEYGDWHWHNLELSVENASLPLSFWKTTAQVSLQADSVSFQDQTAVEPRLNAQLKPESIQLQELSFDWQQGSVQVSGEFEPQHWKINSATINGLKWAIQPDDKTDWWQIATERLQQVDVKQLEIERSQVIQLSKQPYWQLSGLNLEGDLLEVKHRNGHWGIWNGKLDASVVNASYDQVITSHAAISTQSDNGLWQLTRLFAPLEQGYIEGLGQIDLSTTSQPWALSLNADGIPLQLLHPYLPTVLAVNGFSDLSLDLKGLAGDQNMLAYSLSGEVEANLRDTTLKSQADDSLTAITLSPLRLAAQRGAVELQPVTISGEAISGNLSGEFDMANNPISGVIYQLQEACGSIQGDVLSGEVKTNECTNTSKQTESVKPAESEQSSSKTTSRTSIDPINLEQYEEELSEVVEEEQESAVAPHSEEQLISEQKDVTKDSNLEEQTSEEKVSEERANQATDKTKTELGASENQDAPQETPAPNNLTAE</sequence>
<reference evidence="4 5" key="1">
    <citation type="submission" date="2012-10" db="EMBL/GenBank/DDBJ databases">
        <title>Genome sequence of Vibrio Cholerae HENC-02.</title>
        <authorList>
            <person name="Eppinger M."/>
            <person name="Hasan N.A."/>
            <person name="Sengamalay N."/>
            <person name="Hine E."/>
            <person name="Su Q."/>
            <person name="Daugherty S.C."/>
            <person name="Young S."/>
            <person name="Sadzewicz L."/>
            <person name="Tallon L."/>
            <person name="Cebula T.A."/>
            <person name="Ravel J."/>
            <person name="Colwell R.R."/>
        </authorList>
    </citation>
    <scope>NUCLEOTIDE SEQUENCE [LARGE SCALE GENOMIC DNA]</scope>
    <source>
        <strain evidence="4 5">HENC-02</strain>
    </source>
</reference>
<feature type="compositionally biased region" description="Acidic residues" evidence="1">
    <location>
        <begin position="655"/>
        <end position="669"/>
    </location>
</feature>
<keyword evidence="2" id="KW-0812">Transmembrane</keyword>